<keyword evidence="1" id="KW-0472">Membrane</keyword>
<dbReference type="InterPro" id="IPR007492">
    <property type="entry name" value="LytTR_DNA-bd_dom"/>
</dbReference>
<dbReference type="Pfam" id="PF04397">
    <property type="entry name" value="LytTR"/>
    <property type="match status" value="1"/>
</dbReference>
<feature type="transmembrane region" description="Helical" evidence="1">
    <location>
        <begin position="104"/>
        <end position="124"/>
    </location>
</feature>
<dbReference type="GO" id="GO:0003677">
    <property type="term" value="F:DNA binding"/>
    <property type="evidence" value="ECO:0007669"/>
    <property type="project" value="InterPro"/>
</dbReference>
<feature type="transmembrane region" description="Helical" evidence="1">
    <location>
        <begin position="70"/>
        <end position="92"/>
    </location>
</feature>
<dbReference type="KEGG" id="ncb:C0V82_07925"/>
<evidence type="ECO:0000259" key="2">
    <source>
        <dbReference type="PROSITE" id="PS50930"/>
    </source>
</evidence>
<evidence type="ECO:0000313" key="3">
    <source>
        <dbReference type="EMBL" id="AUN30169.1"/>
    </source>
</evidence>
<keyword evidence="1" id="KW-1133">Transmembrane helix</keyword>
<sequence>MKSPPSILGMVLMWLIISIALTIMGPFGTIRIPLQERLPYWLGLMAVSCLKWWVWFRLTGPLVGWRERHMALMGVLSVFILHLTLPFEVQVANGFVGGPAPAYLPLYGTAVALGLIICAGIEAARWGMRRHQMTGTSEMAAVVTPAAADMAVTAPALPIDPPSGGLLLRAGVSDPAQVMAVEAEDHYLRLHLSDGRKPLVLYRLRDAMAELSHLDGEQVHRGYWVAGQAVRGLERRDGRKWALRLEGGLLVPVSATFMPMVRKRGWPELTPALER</sequence>
<feature type="domain" description="HTH LytTR-type" evidence="2">
    <location>
        <begin position="174"/>
        <end position="267"/>
    </location>
</feature>
<dbReference type="EMBL" id="CP025611">
    <property type="protein sequence ID" value="AUN30169.1"/>
    <property type="molecule type" value="Genomic_DNA"/>
</dbReference>
<dbReference type="AlphaFoldDB" id="A0A2K9NAR3"/>
<proteinExistence type="predicted"/>
<gene>
    <name evidence="3" type="ORF">C0V82_07925</name>
</gene>
<keyword evidence="1" id="KW-0812">Transmembrane</keyword>
<accession>A0A2K9NAR3</accession>
<reference evidence="3 4" key="1">
    <citation type="submission" date="2017-12" db="EMBL/GenBank/DDBJ databases">
        <title>Genomes of bacteria within cyanobacterial aggregates.</title>
        <authorList>
            <person name="Cai H."/>
        </authorList>
    </citation>
    <scope>NUCLEOTIDE SEQUENCE [LARGE SCALE GENOMIC DNA]</scope>
    <source>
        <strain evidence="3 4">TH16</strain>
    </source>
</reference>
<name>A0A2K9NAR3_9PROT</name>
<evidence type="ECO:0000256" key="1">
    <source>
        <dbReference type="SAM" id="Phobius"/>
    </source>
</evidence>
<feature type="transmembrane region" description="Helical" evidence="1">
    <location>
        <begin position="40"/>
        <end position="58"/>
    </location>
</feature>
<dbReference type="PROSITE" id="PS50930">
    <property type="entry name" value="HTH_LYTTR"/>
    <property type="match status" value="1"/>
</dbReference>
<organism evidence="3 4">
    <name type="scientific">Niveispirillum cyanobacteriorum</name>
    <dbReference type="NCBI Taxonomy" id="1612173"/>
    <lineage>
        <taxon>Bacteria</taxon>
        <taxon>Pseudomonadati</taxon>
        <taxon>Pseudomonadota</taxon>
        <taxon>Alphaproteobacteria</taxon>
        <taxon>Rhodospirillales</taxon>
        <taxon>Azospirillaceae</taxon>
        <taxon>Niveispirillum</taxon>
    </lineage>
</organism>
<evidence type="ECO:0000313" key="4">
    <source>
        <dbReference type="Proteomes" id="UP000234752"/>
    </source>
</evidence>
<dbReference type="SMART" id="SM00850">
    <property type="entry name" value="LytTR"/>
    <property type="match status" value="1"/>
</dbReference>
<dbReference type="Proteomes" id="UP000234752">
    <property type="component" value="Chromosome eg_1"/>
</dbReference>
<feature type="transmembrane region" description="Helical" evidence="1">
    <location>
        <begin position="7"/>
        <end position="28"/>
    </location>
</feature>
<keyword evidence="4" id="KW-1185">Reference proteome</keyword>
<protein>
    <recommendedName>
        <fullName evidence="2">HTH LytTR-type domain-containing protein</fullName>
    </recommendedName>
</protein>